<dbReference type="GeneID" id="28764737"/>
<dbReference type="InterPro" id="IPR020946">
    <property type="entry name" value="Flavin_mOase-like"/>
</dbReference>
<sequence length="536" mass="59607">MPVKRVAVIGLGPGGAITIDALVKEKAFDVIRVFERREAPGGCWIEDQHAHPNLDPSTFDLLASRKADLALEIPESLPARTPKLSRPRYAESSVYPYLETNVDAIPMSFSQEPIPTERSQLSISRHGKETPFRHHSIVRNYIAGLVDRNGYENLVSYNTAVELAEKDGKEWRLVLRRESSSQEDEWWEERFDAVIVASGHYNVPYIPKIKGLADLEKARPGSVKHSKMFRGRDAYRGKKVVVVGASVSAADIAYDLAQVAQQPVYAVIEGHKANGYFGDVAFKHPAIATKPSISHVSTADGQRTVHFIDGTSVADVDHIIFGTGYSWSLSFLPKVEVRNNRVPGLYQHVVYQQDHTLLFVGAVGAGLTFKVFEWQGVLAARILSGRAKLPPLEEQQQWEKERIAKRGDGGLFLLIFPDFEEYFETLRKLAGEPKEGEPGRKLPAFDRSWEETFMRGHELRKKWWREENDKALLSPVESTNGWLPSAGQSSLLLKADVSHITSYINCGTCTGWLAGHVTLTTGNAAGPFSGCTTCAR</sequence>
<comment type="similarity">
    <text evidence="1">Belongs to the FMO family.</text>
</comment>
<dbReference type="OrthoDB" id="66881at2759"/>
<evidence type="ECO:0000313" key="6">
    <source>
        <dbReference type="Proteomes" id="UP000077069"/>
    </source>
</evidence>
<gene>
    <name evidence="5" type="ORF">CC84DRAFT_1192562</name>
</gene>
<evidence type="ECO:0000256" key="3">
    <source>
        <dbReference type="ARBA" id="ARBA00022827"/>
    </source>
</evidence>
<dbReference type="PRINTS" id="PR00419">
    <property type="entry name" value="ADXRDTASE"/>
</dbReference>
<reference evidence="5 6" key="1">
    <citation type="submission" date="2016-05" db="EMBL/GenBank/DDBJ databases">
        <title>Comparative analysis of secretome profiles of manganese(II)-oxidizing ascomycete fungi.</title>
        <authorList>
            <consortium name="DOE Joint Genome Institute"/>
            <person name="Zeiner C.A."/>
            <person name="Purvine S.O."/>
            <person name="Zink E.M."/>
            <person name="Wu S."/>
            <person name="Pasa-Tolic L."/>
            <person name="Chaput D.L."/>
            <person name="Haridas S."/>
            <person name="Grigoriev I.V."/>
            <person name="Santelli C.M."/>
            <person name="Hansel C.M."/>
        </authorList>
    </citation>
    <scope>NUCLEOTIDE SEQUENCE [LARGE SCALE GENOMIC DNA]</scope>
    <source>
        <strain evidence="5 6">AP3s5-JAC2a</strain>
    </source>
</reference>
<evidence type="ECO:0000313" key="5">
    <source>
        <dbReference type="EMBL" id="OAG12346.1"/>
    </source>
</evidence>
<evidence type="ECO:0000256" key="1">
    <source>
        <dbReference type="ARBA" id="ARBA00009183"/>
    </source>
</evidence>
<organism evidence="5 6">
    <name type="scientific">Paraphaeosphaeria sporulosa</name>
    <dbReference type="NCBI Taxonomy" id="1460663"/>
    <lineage>
        <taxon>Eukaryota</taxon>
        <taxon>Fungi</taxon>
        <taxon>Dikarya</taxon>
        <taxon>Ascomycota</taxon>
        <taxon>Pezizomycotina</taxon>
        <taxon>Dothideomycetes</taxon>
        <taxon>Pleosporomycetidae</taxon>
        <taxon>Pleosporales</taxon>
        <taxon>Massarineae</taxon>
        <taxon>Didymosphaeriaceae</taxon>
        <taxon>Paraphaeosphaeria</taxon>
    </lineage>
</organism>
<dbReference type="GO" id="GO:0050660">
    <property type="term" value="F:flavin adenine dinucleotide binding"/>
    <property type="evidence" value="ECO:0007669"/>
    <property type="project" value="InterPro"/>
</dbReference>
<dbReference type="GO" id="GO:0004499">
    <property type="term" value="F:N,N-dimethylaniline monooxygenase activity"/>
    <property type="evidence" value="ECO:0007669"/>
    <property type="project" value="InterPro"/>
</dbReference>
<dbReference type="Gene3D" id="3.50.50.60">
    <property type="entry name" value="FAD/NAD(P)-binding domain"/>
    <property type="match status" value="2"/>
</dbReference>
<protein>
    <submittedName>
        <fullName evidence="5">FAD/NAD(P)-binding domain-containing protein</fullName>
    </submittedName>
</protein>
<dbReference type="Proteomes" id="UP000077069">
    <property type="component" value="Unassembled WGS sequence"/>
</dbReference>
<evidence type="ECO:0000256" key="4">
    <source>
        <dbReference type="ARBA" id="ARBA00023002"/>
    </source>
</evidence>
<dbReference type="Pfam" id="PF00743">
    <property type="entry name" value="FMO-like"/>
    <property type="match status" value="2"/>
</dbReference>
<dbReference type="PANTHER" id="PTHR23023">
    <property type="entry name" value="DIMETHYLANILINE MONOOXYGENASE"/>
    <property type="match status" value="1"/>
</dbReference>
<dbReference type="InterPro" id="IPR036188">
    <property type="entry name" value="FAD/NAD-bd_sf"/>
</dbReference>
<accession>A0A177CYL0</accession>
<dbReference type="SUPFAM" id="SSF51905">
    <property type="entry name" value="FAD/NAD(P)-binding domain"/>
    <property type="match status" value="2"/>
</dbReference>
<dbReference type="EMBL" id="KV441548">
    <property type="protein sequence ID" value="OAG12346.1"/>
    <property type="molecule type" value="Genomic_DNA"/>
</dbReference>
<keyword evidence="3" id="KW-0274">FAD</keyword>
<dbReference type="AlphaFoldDB" id="A0A177CYL0"/>
<dbReference type="InParanoid" id="A0A177CYL0"/>
<dbReference type="RefSeq" id="XP_018042711.1">
    <property type="nucleotide sequence ID" value="XM_018181251.1"/>
</dbReference>
<keyword evidence="6" id="KW-1185">Reference proteome</keyword>
<evidence type="ECO:0000256" key="2">
    <source>
        <dbReference type="ARBA" id="ARBA00022630"/>
    </source>
</evidence>
<proteinExistence type="inferred from homology"/>
<dbReference type="InterPro" id="IPR050346">
    <property type="entry name" value="FMO-like"/>
</dbReference>
<name>A0A177CYL0_9PLEO</name>
<keyword evidence="2" id="KW-0285">Flavoprotein</keyword>
<keyword evidence="4" id="KW-0560">Oxidoreductase</keyword>
<dbReference type="GO" id="GO:0050661">
    <property type="term" value="F:NADP binding"/>
    <property type="evidence" value="ECO:0007669"/>
    <property type="project" value="InterPro"/>
</dbReference>